<dbReference type="InterPro" id="IPR016024">
    <property type="entry name" value="ARM-type_fold"/>
</dbReference>
<dbReference type="SUPFAM" id="SSF48371">
    <property type="entry name" value="ARM repeat"/>
    <property type="match status" value="1"/>
</dbReference>
<dbReference type="EMBL" id="CP123385">
    <property type="protein sequence ID" value="XCC95758.1"/>
    <property type="molecule type" value="Genomic_DNA"/>
</dbReference>
<organism evidence="1">
    <name type="scientific">Alloyangia sp. H15</name>
    <dbReference type="NCBI Taxonomy" id="3029062"/>
    <lineage>
        <taxon>Bacteria</taxon>
        <taxon>Pseudomonadati</taxon>
        <taxon>Pseudomonadota</taxon>
        <taxon>Alphaproteobacteria</taxon>
        <taxon>Rhodobacterales</taxon>
        <taxon>Roseobacteraceae</taxon>
        <taxon>Alloyangia</taxon>
    </lineage>
</organism>
<accession>A0AAU8ALD5</accession>
<name>A0AAU8ALD5_9RHOB</name>
<dbReference type="AlphaFoldDB" id="A0AAU8ALD5"/>
<gene>
    <name evidence="1" type="ORF">PVT71_22000</name>
</gene>
<sequence>MARGPDGQGGGAGFSLADQLFNRGSLGDLGRDFAVLPGFDAARFVDTALPRLAGLGVHARLEVMAEALAEQLPSAFPEMAEQVAAALPPPLDPGLQDDDFGRFIHAVPGVLAVRHGMEHPDAALDLIHAATQRFSMEYAIRPFLNRWPDKVLARLDDWAGDPHYHVRRLVSEGTRPKLPWGMGITLDPMVPLRHLDRLHADGTRFVTRSVANHLNDLSKIAPDEMLARLSRWQQEGRQEARELDWITRHALRTAVKRGEPEALALLGYRADLPVTARVTLDAPRVAVGGMLGFAVELTSPEGGAALVDYRLRFHRPSGSAEKVFKLKSARLVPGKPLRLEKRHRMKGDATTFRLHPGPHAVIVQVNGRDVAEAAFELTGD</sequence>
<protein>
    <recommendedName>
        <fullName evidence="2">DNA alkylation repair protein</fullName>
    </recommendedName>
</protein>
<proteinExistence type="predicted"/>
<reference evidence="1" key="1">
    <citation type="submission" date="2023-02" db="EMBL/GenBank/DDBJ databases">
        <title>Description and genomic characterization of Salipiger bruguierae sp. nov., isolated from the sediment of mangrove plant Bruguiera sexangula.</title>
        <authorList>
            <person name="Long M."/>
        </authorList>
    </citation>
    <scope>NUCLEOTIDE SEQUENCE</scope>
    <source>
        <strain evidence="1">H15</strain>
    </source>
</reference>
<dbReference type="Gene3D" id="1.25.40.290">
    <property type="entry name" value="ARM repeat domains"/>
    <property type="match status" value="1"/>
</dbReference>
<evidence type="ECO:0000313" key="1">
    <source>
        <dbReference type="EMBL" id="XCC95758.1"/>
    </source>
</evidence>
<dbReference type="RefSeq" id="WP_353474624.1">
    <property type="nucleotide sequence ID" value="NZ_CP123385.1"/>
</dbReference>
<evidence type="ECO:0008006" key="2">
    <source>
        <dbReference type="Google" id="ProtNLM"/>
    </source>
</evidence>